<evidence type="ECO:0000256" key="1">
    <source>
        <dbReference type="SAM" id="MobiDB-lite"/>
    </source>
</evidence>
<sequence>MSLPHLNPLNIPEIIALVGRYTKERQEVDLWGPSKTHTKELFSLTLVSKTWHAALIPVLWESYNGNKMIRVPNDVITKYSPHFRTIINFKHSGPLTCTKVKKIEIGYNNIPEAWLLQQPLPRLTAVSWQGSSRMWGSTMELDLSEPSDDKENEIPGNDPDTPTIRLSMLPTNLSSLELHQCSISNMPSFLQLLTRFSKLSRLSLAVSADWESLISIDEEYLTPTPLLIAVKHLHLDFTKHSGNGALSIISHCPHLEKLKIVGSWVSLKRFYRRTPFYKFSPSLRDLDIDSIGFYDQHNVYNGPDGDDLATLIHDLTGAKMPETGKLRSIRVKLAGFNSNSSDAISMHGENLESLELELANIQKISGGKNNGLNNLEEDQENLIFEGIRNILTKSSRLKYLSIRHDYYRAQGCGDQAKLLFRDPWPCSNKLQELDISLPPSRDSKERVMDDIQADYEDDHGGPCIWRAESKIRLENSLENLIFENVRQMPQLWRLKLNKVRIFKIKSYEKKPEFIS</sequence>
<dbReference type="Proteomes" id="UP000703661">
    <property type="component" value="Unassembled WGS sequence"/>
</dbReference>
<keyword evidence="3" id="KW-1185">Reference proteome</keyword>
<comment type="caution">
    <text evidence="2">The sequence shown here is derived from an EMBL/GenBank/DDBJ whole genome shotgun (WGS) entry which is preliminary data.</text>
</comment>
<evidence type="ECO:0000313" key="3">
    <source>
        <dbReference type="Proteomes" id="UP000703661"/>
    </source>
</evidence>
<dbReference type="AlphaFoldDB" id="A0A9P6T4X1"/>
<dbReference type="OrthoDB" id="2329874at2759"/>
<evidence type="ECO:0000313" key="2">
    <source>
        <dbReference type="EMBL" id="KAG0023872.1"/>
    </source>
</evidence>
<accession>A0A9P6T4X1</accession>
<dbReference type="InterPro" id="IPR032675">
    <property type="entry name" value="LRR_dom_sf"/>
</dbReference>
<gene>
    <name evidence="2" type="ORF">BGZ80_007564</name>
</gene>
<name>A0A9P6T4X1_9FUNG</name>
<protein>
    <recommendedName>
        <fullName evidence="4">F-box domain-containing protein</fullName>
    </recommendedName>
</protein>
<organism evidence="2 3">
    <name type="scientific">Entomortierella chlamydospora</name>
    <dbReference type="NCBI Taxonomy" id="101097"/>
    <lineage>
        <taxon>Eukaryota</taxon>
        <taxon>Fungi</taxon>
        <taxon>Fungi incertae sedis</taxon>
        <taxon>Mucoromycota</taxon>
        <taxon>Mortierellomycotina</taxon>
        <taxon>Mortierellomycetes</taxon>
        <taxon>Mortierellales</taxon>
        <taxon>Mortierellaceae</taxon>
        <taxon>Entomortierella</taxon>
    </lineage>
</organism>
<dbReference type="SUPFAM" id="SSF52047">
    <property type="entry name" value="RNI-like"/>
    <property type="match status" value="1"/>
</dbReference>
<evidence type="ECO:0008006" key="4">
    <source>
        <dbReference type="Google" id="ProtNLM"/>
    </source>
</evidence>
<feature type="region of interest" description="Disordered" evidence="1">
    <location>
        <begin position="142"/>
        <end position="162"/>
    </location>
</feature>
<reference evidence="2" key="1">
    <citation type="journal article" date="2020" name="Fungal Divers.">
        <title>Resolving the Mortierellaceae phylogeny through synthesis of multi-gene phylogenetics and phylogenomics.</title>
        <authorList>
            <person name="Vandepol N."/>
            <person name="Liber J."/>
            <person name="Desiro A."/>
            <person name="Na H."/>
            <person name="Kennedy M."/>
            <person name="Barry K."/>
            <person name="Grigoriev I.V."/>
            <person name="Miller A.N."/>
            <person name="O'Donnell K."/>
            <person name="Stajich J.E."/>
            <person name="Bonito G."/>
        </authorList>
    </citation>
    <scope>NUCLEOTIDE SEQUENCE</scope>
    <source>
        <strain evidence="2">NRRL 2769</strain>
    </source>
</reference>
<dbReference type="Gene3D" id="3.80.10.10">
    <property type="entry name" value="Ribonuclease Inhibitor"/>
    <property type="match status" value="1"/>
</dbReference>
<dbReference type="EMBL" id="JAAAID010000039">
    <property type="protein sequence ID" value="KAG0023872.1"/>
    <property type="molecule type" value="Genomic_DNA"/>
</dbReference>
<proteinExistence type="predicted"/>